<reference evidence="1" key="2">
    <citation type="submission" date="2023-05" db="EMBL/GenBank/DDBJ databases">
        <authorList>
            <consortium name="Lawrence Berkeley National Laboratory"/>
            <person name="Steindorff A."/>
            <person name="Hensen N."/>
            <person name="Bonometti L."/>
            <person name="Westerberg I."/>
            <person name="Brannstrom I.O."/>
            <person name="Guillou S."/>
            <person name="Cros-Aarteil S."/>
            <person name="Calhoun S."/>
            <person name="Haridas S."/>
            <person name="Kuo A."/>
            <person name="Mondo S."/>
            <person name="Pangilinan J."/>
            <person name="Riley R."/>
            <person name="Labutti K."/>
            <person name="Andreopoulos B."/>
            <person name="Lipzen A."/>
            <person name="Chen C."/>
            <person name="Yanf M."/>
            <person name="Daum C."/>
            <person name="Ng V."/>
            <person name="Clum A."/>
            <person name="Ohm R."/>
            <person name="Martin F."/>
            <person name="Silar P."/>
            <person name="Natvig D."/>
            <person name="Lalanne C."/>
            <person name="Gautier V."/>
            <person name="Ament-Velasquez S.L."/>
            <person name="Kruys A."/>
            <person name="Hutchinson M.I."/>
            <person name="Powell A.J."/>
            <person name="Barry K."/>
            <person name="Miller A.N."/>
            <person name="Grigoriev I.V."/>
            <person name="Debuchy R."/>
            <person name="Gladieux P."/>
            <person name="Thoren M.H."/>
            <person name="Johannesson H."/>
        </authorList>
    </citation>
    <scope>NUCLEOTIDE SEQUENCE</scope>
    <source>
        <strain evidence="1">CBS 359.72</strain>
    </source>
</reference>
<sequence>MSLGAVRVPLDSLEFLYRRQISFKVRERLGRVFKNLSRAGATKVRIPYTVEEGKFGQILAHLGLSAEQLYRTRGKGQNDLPLLTGIQLSCLYGKYLVVAAKGNKETSLIVHLFSADQSYHRDKVIYTLYIGSLIGPKERNMKMLLRPKNLPIVRALNSLFEILAMIEQLLLGNIYKWLALYMDKQIINYLSHISVFRMPIVCSRDVDTIKRLFDNGTLFPGMSDPSDRDMLQRNVLSLDIVIPSFETLQENIHYVGFVAKILIRHVIDELPLYKSSKKRSPTIFEVLSRTCLWLFPWLQDALAPREDWPQDSFKADTNT</sequence>
<evidence type="ECO:0000313" key="2">
    <source>
        <dbReference type="Proteomes" id="UP001303647"/>
    </source>
</evidence>
<protein>
    <submittedName>
        <fullName evidence="1">Uncharacterized protein</fullName>
    </submittedName>
</protein>
<comment type="caution">
    <text evidence="1">The sequence shown here is derived from an EMBL/GenBank/DDBJ whole genome shotgun (WGS) entry which is preliminary data.</text>
</comment>
<keyword evidence="2" id="KW-1185">Reference proteome</keyword>
<accession>A0AAN7CL30</accession>
<gene>
    <name evidence="1" type="ORF">C7999DRAFT_44609</name>
</gene>
<proteinExistence type="predicted"/>
<dbReference type="InterPro" id="IPR022198">
    <property type="entry name" value="DUF3723"/>
</dbReference>
<evidence type="ECO:0000313" key="1">
    <source>
        <dbReference type="EMBL" id="KAK4243626.1"/>
    </source>
</evidence>
<name>A0AAN7CL30_9PEZI</name>
<dbReference type="Pfam" id="PF12520">
    <property type="entry name" value="DUF3723"/>
    <property type="match status" value="2"/>
</dbReference>
<reference evidence="1" key="1">
    <citation type="journal article" date="2023" name="Mol. Phylogenet. Evol.">
        <title>Genome-scale phylogeny and comparative genomics of the fungal order Sordariales.</title>
        <authorList>
            <person name="Hensen N."/>
            <person name="Bonometti L."/>
            <person name="Westerberg I."/>
            <person name="Brannstrom I.O."/>
            <person name="Guillou S."/>
            <person name="Cros-Aarteil S."/>
            <person name="Calhoun S."/>
            <person name="Haridas S."/>
            <person name="Kuo A."/>
            <person name="Mondo S."/>
            <person name="Pangilinan J."/>
            <person name="Riley R."/>
            <person name="LaButti K."/>
            <person name="Andreopoulos B."/>
            <person name="Lipzen A."/>
            <person name="Chen C."/>
            <person name="Yan M."/>
            <person name="Daum C."/>
            <person name="Ng V."/>
            <person name="Clum A."/>
            <person name="Steindorff A."/>
            <person name="Ohm R.A."/>
            <person name="Martin F."/>
            <person name="Silar P."/>
            <person name="Natvig D.O."/>
            <person name="Lalanne C."/>
            <person name="Gautier V."/>
            <person name="Ament-Velasquez S.L."/>
            <person name="Kruys A."/>
            <person name="Hutchinson M.I."/>
            <person name="Powell A.J."/>
            <person name="Barry K."/>
            <person name="Miller A.N."/>
            <person name="Grigoriev I.V."/>
            <person name="Debuchy R."/>
            <person name="Gladieux P."/>
            <person name="Hiltunen Thoren M."/>
            <person name="Johannesson H."/>
        </authorList>
    </citation>
    <scope>NUCLEOTIDE SEQUENCE</scope>
    <source>
        <strain evidence="1">CBS 359.72</strain>
    </source>
</reference>
<dbReference type="EMBL" id="MU857796">
    <property type="protein sequence ID" value="KAK4243626.1"/>
    <property type="molecule type" value="Genomic_DNA"/>
</dbReference>
<dbReference type="AlphaFoldDB" id="A0AAN7CL30"/>
<dbReference type="Proteomes" id="UP001303647">
    <property type="component" value="Unassembled WGS sequence"/>
</dbReference>
<organism evidence="1 2">
    <name type="scientific">Corynascus novoguineensis</name>
    <dbReference type="NCBI Taxonomy" id="1126955"/>
    <lineage>
        <taxon>Eukaryota</taxon>
        <taxon>Fungi</taxon>
        <taxon>Dikarya</taxon>
        <taxon>Ascomycota</taxon>
        <taxon>Pezizomycotina</taxon>
        <taxon>Sordariomycetes</taxon>
        <taxon>Sordariomycetidae</taxon>
        <taxon>Sordariales</taxon>
        <taxon>Chaetomiaceae</taxon>
        <taxon>Corynascus</taxon>
    </lineage>
</organism>